<dbReference type="PANTHER" id="PTHR24363">
    <property type="entry name" value="SERINE/THREONINE PROTEIN KINASE"/>
    <property type="match status" value="1"/>
</dbReference>
<reference evidence="10" key="1">
    <citation type="submission" date="2020-10" db="EMBL/GenBank/DDBJ databases">
        <authorList>
            <person name="Castelo-Branco R."/>
            <person name="Eusebio N."/>
            <person name="Adriana R."/>
            <person name="Vieira A."/>
            <person name="Brugerolle De Fraissinette N."/>
            <person name="Rezende De Castro R."/>
            <person name="Schneider M.P."/>
            <person name="Vasconcelos V."/>
            <person name="Leao P.N."/>
        </authorList>
    </citation>
    <scope>NUCLEOTIDE SEQUENCE</scope>
    <source>
        <strain evidence="10">LEGE 07157</strain>
    </source>
</reference>
<keyword evidence="6" id="KW-0067">ATP-binding</keyword>
<dbReference type="PROSITE" id="PS00108">
    <property type="entry name" value="PROTEIN_KINASE_ST"/>
    <property type="match status" value="1"/>
</dbReference>
<feature type="domain" description="Protein kinase" evidence="9">
    <location>
        <begin position="16"/>
        <end position="272"/>
    </location>
</feature>
<organism evidence="10 11">
    <name type="scientific">Lusitaniella coriacea LEGE 07157</name>
    <dbReference type="NCBI Taxonomy" id="945747"/>
    <lineage>
        <taxon>Bacteria</taxon>
        <taxon>Bacillati</taxon>
        <taxon>Cyanobacteriota</taxon>
        <taxon>Cyanophyceae</taxon>
        <taxon>Spirulinales</taxon>
        <taxon>Lusitaniellaceae</taxon>
        <taxon>Lusitaniella</taxon>
    </lineage>
</organism>
<evidence type="ECO:0000256" key="1">
    <source>
        <dbReference type="ARBA" id="ARBA00012513"/>
    </source>
</evidence>
<dbReference type="GO" id="GO:0005524">
    <property type="term" value="F:ATP binding"/>
    <property type="evidence" value="ECO:0007669"/>
    <property type="project" value="UniProtKB-KW"/>
</dbReference>
<dbReference type="Gene3D" id="1.10.510.10">
    <property type="entry name" value="Transferase(Phosphotransferase) domain 1"/>
    <property type="match status" value="1"/>
</dbReference>
<dbReference type="GO" id="GO:0004674">
    <property type="term" value="F:protein serine/threonine kinase activity"/>
    <property type="evidence" value="ECO:0007669"/>
    <property type="project" value="UniProtKB-KW"/>
</dbReference>
<evidence type="ECO:0000313" key="10">
    <source>
        <dbReference type="EMBL" id="MBE9116521.1"/>
    </source>
</evidence>
<dbReference type="Gene3D" id="3.30.200.20">
    <property type="entry name" value="Phosphorylase Kinase, domain 1"/>
    <property type="match status" value="1"/>
</dbReference>
<sequence length="536" mass="59978">MEASTTKYPDFIDRGYCIQKILGANYPSGRITYLATHSTDRTQVVIKQFQFAKLNADWSNYAAFEAETETLKSLDFSVIPRYLDSFETPAGFCLVQEYKNAPSLGEIRYWTPMQVKQIAIQVLGILVYLQNKKTPIIHRDIKPENILVETKDGNLNVYLIDFGFAHWGEENIAASSVVKGTMGFMPPEQMYNRKLTQASDLYSLGVTLICLLSRTPSNQINDLICDRYKIDFGCLPANINLKFVAWLKKMAAPKVEKRFANAITALKALEVIDAEIKAMPWNRLIYFLSNRNSSFWSIGVLLGAIACGMTAGSLLLHEFITTTEWTIEERVQPFTSILKVQAKRLTIPPKLPREPLEKSKPLEGDLKRLKETGHCPGCNLKGTNISGNLIGANLVGADLRQAEFSNAALDRANLENANLEDSRVFHSRLSNANLKNANLKSVFFYKAGMSGANLENANLEGAASRWFGMKNVNFKNANLQNVRFNDTYLEGANFQGANLKNADLWSSHVDKDSLKNAANTEGIYLDKPRPEEAVTE</sequence>
<accession>A0A8J7DWM6</accession>
<comment type="catalytic activity">
    <reaction evidence="7">
        <text>L-threonyl-[protein] + ATP = O-phospho-L-threonyl-[protein] + ADP + H(+)</text>
        <dbReference type="Rhea" id="RHEA:46608"/>
        <dbReference type="Rhea" id="RHEA-COMP:11060"/>
        <dbReference type="Rhea" id="RHEA-COMP:11605"/>
        <dbReference type="ChEBI" id="CHEBI:15378"/>
        <dbReference type="ChEBI" id="CHEBI:30013"/>
        <dbReference type="ChEBI" id="CHEBI:30616"/>
        <dbReference type="ChEBI" id="CHEBI:61977"/>
        <dbReference type="ChEBI" id="CHEBI:456216"/>
        <dbReference type="EC" id="2.7.11.1"/>
    </reaction>
</comment>
<dbReference type="Gene3D" id="2.160.20.80">
    <property type="entry name" value="E3 ubiquitin-protein ligase SopA"/>
    <property type="match status" value="1"/>
</dbReference>
<comment type="catalytic activity">
    <reaction evidence="8">
        <text>L-seryl-[protein] + ATP = O-phospho-L-seryl-[protein] + ADP + H(+)</text>
        <dbReference type="Rhea" id="RHEA:17989"/>
        <dbReference type="Rhea" id="RHEA-COMP:9863"/>
        <dbReference type="Rhea" id="RHEA-COMP:11604"/>
        <dbReference type="ChEBI" id="CHEBI:15378"/>
        <dbReference type="ChEBI" id="CHEBI:29999"/>
        <dbReference type="ChEBI" id="CHEBI:30616"/>
        <dbReference type="ChEBI" id="CHEBI:83421"/>
        <dbReference type="ChEBI" id="CHEBI:456216"/>
        <dbReference type="EC" id="2.7.11.1"/>
    </reaction>
</comment>
<dbReference type="InterPro" id="IPR011009">
    <property type="entry name" value="Kinase-like_dom_sf"/>
</dbReference>
<comment type="caution">
    <text evidence="10">The sequence shown here is derived from an EMBL/GenBank/DDBJ whole genome shotgun (WGS) entry which is preliminary data.</text>
</comment>
<evidence type="ECO:0000259" key="9">
    <source>
        <dbReference type="PROSITE" id="PS50011"/>
    </source>
</evidence>
<dbReference type="EMBL" id="JADEWZ010000015">
    <property type="protein sequence ID" value="MBE9116521.1"/>
    <property type="molecule type" value="Genomic_DNA"/>
</dbReference>
<dbReference type="Proteomes" id="UP000654482">
    <property type="component" value="Unassembled WGS sequence"/>
</dbReference>
<keyword evidence="4" id="KW-0547">Nucleotide-binding</keyword>
<evidence type="ECO:0000256" key="7">
    <source>
        <dbReference type="ARBA" id="ARBA00047899"/>
    </source>
</evidence>
<dbReference type="RefSeq" id="WP_194029613.1">
    <property type="nucleotide sequence ID" value="NZ_JADEWZ010000015.1"/>
</dbReference>
<dbReference type="InterPro" id="IPR001646">
    <property type="entry name" value="5peptide_repeat"/>
</dbReference>
<dbReference type="EC" id="2.7.11.1" evidence="1"/>
<evidence type="ECO:0000256" key="6">
    <source>
        <dbReference type="ARBA" id="ARBA00022840"/>
    </source>
</evidence>
<proteinExistence type="predicted"/>
<dbReference type="PANTHER" id="PTHR24363:SF0">
    <property type="entry name" value="SERINE_THREONINE KINASE LIKE DOMAIN CONTAINING 1"/>
    <property type="match status" value="1"/>
</dbReference>
<evidence type="ECO:0000256" key="5">
    <source>
        <dbReference type="ARBA" id="ARBA00022777"/>
    </source>
</evidence>
<dbReference type="AlphaFoldDB" id="A0A8J7DWM6"/>
<evidence type="ECO:0000256" key="3">
    <source>
        <dbReference type="ARBA" id="ARBA00022679"/>
    </source>
</evidence>
<name>A0A8J7DWM6_9CYAN</name>
<keyword evidence="5" id="KW-0418">Kinase</keyword>
<keyword evidence="11" id="KW-1185">Reference proteome</keyword>
<keyword evidence="3" id="KW-0808">Transferase</keyword>
<evidence type="ECO:0000256" key="4">
    <source>
        <dbReference type="ARBA" id="ARBA00022741"/>
    </source>
</evidence>
<keyword evidence="2" id="KW-0723">Serine/threonine-protein kinase</keyword>
<gene>
    <name evidence="10" type="ORF">IQ249_11485</name>
</gene>
<dbReference type="InterPro" id="IPR000719">
    <property type="entry name" value="Prot_kinase_dom"/>
</dbReference>
<dbReference type="InterPro" id="IPR008271">
    <property type="entry name" value="Ser/Thr_kinase_AS"/>
</dbReference>
<evidence type="ECO:0000256" key="2">
    <source>
        <dbReference type="ARBA" id="ARBA00022527"/>
    </source>
</evidence>
<protein>
    <recommendedName>
        <fullName evidence="1">non-specific serine/threonine protein kinase</fullName>
        <ecNumber evidence="1">2.7.11.1</ecNumber>
    </recommendedName>
</protein>
<dbReference type="SUPFAM" id="SSF141571">
    <property type="entry name" value="Pentapeptide repeat-like"/>
    <property type="match status" value="1"/>
</dbReference>
<evidence type="ECO:0000313" key="11">
    <source>
        <dbReference type="Proteomes" id="UP000654482"/>
    </source>
</evidence>
<dbReference type="SMART" id="SM00220">
    <property type="entry name" value="S_TKc"/>
    <property type="match status" value="1"/>
</dbReference>
<dbReference type="PROSITE" id="PS50011">
    <property type="entry name" value="PROTEIN_KINASE_DOM"/>
    <property type="match status" value="1"/>
</dbReference>
<evidence type="ECO:0000256" key="8">
    <source>
        <dbReference type="ARBA" id="ARBA00048679"/>
    </source>
</evidence>
<dbReference type="CDD" id="cd14014">
    <property type="entry name" value="STKc_PknB_like"/>
    <property type="match status" value="1"/>
</dbReference>
<dbReference type="SUPFAM" id="SSF56112">
    <property type="entry name" value="Protein kinase-like (PK-like)"/>
    <property type="match status" value="1"/>
</dbReference>
<dbReference type="Pfam" id="PF00069">
    <property type="entry name" value="Pkinase"/>
    <property type="match status" value="1"/>
</dbReference>
<dbReference type="Pfam" id="PF00805">
    <property type="entry name" value="Pentapeptide"/>
    <property type="match status" value="3"/>
</dbReference>